<dbReference type="PROSITE" id="PS51257">
    <property type="entry name" value="PROKAR_LIPOPROTEIN"/>
    <property type="match status" value="1"/>
</dbReference>
<dbReference type="AlphaFoldDB" id="B9L9S8"/>
<dbReference type="HOGENOM" id="CLU_3027544_0_0_7"/>
<evidence type="ECO:0000313" key="1">
    <source>
        <dbReference type="EMBL" id="ACM93217.1"/>
    </source>
</evidence>
<dbReference type="EMBL" id="CP001279">
    <property type="protein sequence ID" value="ACM93217.1"/>
    <property type="molecule type" value="Genomic_DNA"/>
</dbReference>
<accession>B9L9S8</accession>
<gene>
    <name evidence="1" type="ordered locus">NAMH_0986</name>
</gene>
<sequence>MVNYMFRFFHIVIITFFLIGCGYKADPVWPGKEQNKEVNQSDLKIIEINSTLNIK</sequence>
<reference evidence="1 2" key="1">
    <citation type="journal article" date="2009" name="PLoS Genet.">
        <title>Adaptations to submarine hydrothermal environments exemplified by the genome of Nautilia profundicola.</title>
        <authorList>
            <person name="Campbell B.J."/>
            <person name="Smith J.L."/>
            <person name="Hanson T.E."/>
            <person name="Klotz M.G."/>
            <person name="Stein L.Y."/>
            <person name="Lee C.K."/>
            <person name="Wu D."/>
            <person name="Robinson J.M."/>
            <person name="Khouri H.M."/>
            <person name="Eisen J.A."/>
            <person name="Cary S.C."/>
        </authorList>
    </citation>
    <scope>NUCLEOTIDE SEQUENCE [LARGE SCALE GENOMIC DNA]</scope>
    <source>
        <strain evidence="2">ATCC BAA-1463 / DSM 18972 / AmH</strain>
    </source>
</reference>
<evidence type="ECO:0000313" key="2">
    <source>
        <dbReference type="Proteomes" id="UP000000448"/>
    </source>
</evidence>
<dbReference type="STRING" id="598659.NAMH_0986"/>
<keyword evidence="2" id="KW-1185">Reference proteome</keyword>
<protein>
    <submittedName>
        <fullName evidence="1">Lipoprotein</fullName>
    </submittedName>
</protein>
<name>B9L9S8_NAUPA</name>
<keyword evidence="1" id="KW-0449">Lipoprotein</keyword>
<organism evidence="1 2">
    <name type="scientific">Nautilia profundicola (strain ATCC BAA-1463 / DSM 18972 / AmH)</name>
    <dbReference type="NCBI Taxonomy" id="598659"/>
    <lineage>
        <taxon>Bacteria</taxon>
        <taxon>Pseudomonadati</taxon>
        <taxon>Campylobacterota</taxon>
        <taxon>Epsilonproteobacteria</taxon>
        <taxon>Nautiliales</taxon>
        <taxon>Nautiliaceae</taxon>
        <taxon>Nautilia</taxon>
    </lineage>
</organism>
<proteinExistence type="predicted"/>
<dbReference type="Proteomes" id="UP000000448">
    <property type="component" value="Chromosome"/>
</dbReference>
<dbReference type="KEGG" id="nam:NAMH_0986"/>